<dbReference type="STRING" id="1169540.A0A0G4H7F2"/>
<dbReference type="VEuPathDB" id="CryptoDB:Vbra_19774"/>
<dbReference type="Pfam" id="PF16177">
    <property type="entry name" value="ACAS_N"/>
    <property type="match status" value="1"/>
</dbReference>
<keyword evidence="5" id="KW-1185">Reference proteome</keyword>
<accession>A0A0G4H7F2</accession>
<dbReference type="InterPro" id="IPR032387">
    <property type="entry name" value="ACAS_N"/>
</dbReference>
<dbReference type="OrthoDB" id="1706066at2759"/>
<feature type="region of interest" description="Disordered" evidence="1">
    <location>
        <begin position="37"/>
        <end position="93"/>
    </location>
</feature>
<feature type="domain" description="Acetyl-coenzyme A synthetase N-terminal" evidence="3">
    <location>
        <begin position="131"/>
        <end position="165"/>
    </location>
</feature>
<evidence type="ECO:0000313" key="4">
    <source>
        <dbReference type="EMBL" id="CEM39798.1"/>
    </source>
</evidence>
<evidence type="ECO:0000313" key="5">
    <source>
        <dbReference type="Proteomes" id="UP000041254"/>
    </source>
</evidence>
<sequence>MILVQAAPLLALLLAWAAAFTPTPLLPNMRMRAAGSRRAARKPPLQLHMEEVDLSPSGGMTLVADERQSEATTGDGFADGEDDSEGDDSSDSLSMEHVDTIAAAQQALPVDEIYPVSIQDRARHIDSLESYEEMYARSIEDPHGFWADMATQTLTWQQPFTKVQHGWWASRPGLR</sequence>
<organism evidence="4 5">
    <name type="scientific">Vitrella brassicaformis (strain CCMP3155)</name>
    <dbReference type="NCBI Taxonomy" id="1169540"/>
    <lineage>
        <taxon>Eukaryota</taxon>
        <taxon>Sar</taxon>
        <taxon>Alveolata</taxon>
        <taxon>Colpodellida</taxon>
        <taxon>Vitrellaceae</taxon>
        <taxon>Vitrella</taxon>
    </lineage>
</organism>
<feature type="signal peptide" evidence="2">
    <location>
        <begin position="1"/>
        <end position="19"/>
    </location>
</feature>
<protein>
    <recommendedName>
        <fullName evidence="3">Acetyl-coenzyme A synthetase N-terminal domain-containing protein</fullName>
    </recommendedName>
</protein>
<evidence type="ECO:0000259" key="3">
    <source>
        <dbReference type="Pfam" id="PF16177"/>
    </source>
</evidence>
<name>A0A0G4H7F2_VITBC</name>
<dbReference type="InterPro" id="IPR042099">
    <property type="entry name" value="ANL_N_sf"/>
</dbReference>
<evidence type="ECO:0000256" key="2">
    <source>
        <dbReference type="SAM" id="SignalP"/>
    </source>
</evidence>
<gene>
    <name evidence="4" type="ORF">Vbra_19774</name>
</gene>
<keyword evidence="2" id="KW-0732">Signal</keyword>
<evidence type="ECO:0000256" key="1">
    <source>
        <dbReference type="SAM" id="MobiDB-lite"/>
    </source>
</evidence>
<dbReference type="EMBL" id="CDMY01001052">
    <property type="protein sequence ID" value="CEM39798.1"/>
    <property type="molecule type" value="Genomic_DNA"/>
</dbReference>
<dbReference type="Proteomes" id="UP000041254">
    <property type="component" value="Unassembled WGS sequence"/>
</dbReference>
<proteinExistence type="predicted"/>
<feature type="chain" id="PRO_5005191024" description="Acetyl-coenzyme A synthetase N-terminal domain-containing protein" evidence="2">
    <location>
        <begin position="20"/>
        <end position="175"/>
    </location>
</feature>
<dbReference type="AlphaFoldDB" id="A0A0G4H7F2"/>
<feature type="compositionally biased region" description="Acidic residues" evidence="1">
    <location>
        <begin position="78"/>
        <end position="90"/>
    </location>
</feature>
<dbReference type="InParanoid" id="A0A0G4H7F2"/>
<reference evidence="4 5" key="1">
    <citation type="submission" date="2014-11" db="EMBL/GenBank/DDBJ databases">
        <authorList>
            <person name="Zhu J."/>
            <person name="Qi W."/>
            <person name="Song R."/>
        </authorList>
    </citation>
    <scope>NUCLEOTIDE SEQUENCE [LARGE SCALE GENOMIC DNA]</scope>
</reference>
<dbReference type="Gene3D" id="3.40.50.12780">
    <property type="entry name" value="N-terminal domain of ligase-like"/>
    <property type="match status" value="1"/>
</dbReference>